<sequence length="305" mass="35920">MNCIVIFVTRKPIHGKQSLGLKTCKMAQIQRGTWLQEKIELLKSEFVTDDVVDGWFLMNSFQPVFWIAVAYLLFVLKLGPKIMEKREPLPIRGLMVAYNLFQIFFNGWLVWLLFTTPGSMLYVRKDICQFPGRKNNPYFLPVLTGSWYFFISKLIDLLDTVFFVLRKKQSHITFFHVFHHVNVLILSWAFLKYMKDEHAVLAGALNSFVHIWMSSYYLLAALGPPMRKYLWWKKHMTQLQIGHLVIILAYIGVLIWYRCKVLISLALHIAVNIFVFLYFFLEFYFRTYTKGTKATIGEEKNKKTA</sequence>
<comment type="subcellular location">
    <subcellularLocation>
        <location evidence="1">Membrane</location>
        <topology evidence="1">Multi-pass membrane protein</topology>
    </subcellularLocation>
</comment>
<dbReference type="AlphaFoldDB" id="A0A9P0CCL8"/>
<comment type="similarity">
    <text evidence="10">Belongs to the ELO family.</text>
</comment>
<dbReference type="Proteomes" id="UP001152759">
    <property type="component" value="Chromosome 6"/>
</dbReference>
<dbReference type="GO" id="GO:0019367">
    <property type="term" value="P:fatty acid elongation, saturated fatty acid"/>
    <property type="evidence" value="ECO:0007669"/>
    <property type="project" value="TreeGrafter"/>
</dbReference>
<dbReference type="GO" id="GO:0034626">
    <property type="term" value="P:fatty acid elongation, polyunsaturated fatty acid"/>
    <property type="evidence" value="ECO:0007669"/>
    <property type="project" value="TreeGrafter"/>
</dbReference>
<dbReference type="GO" id="GO:0034625">
    <property type="term" value="P:fatty acid elongation, monounsaturated fatty acid"/>
    <property type="evidence" value="ECO:0007669"/>
    <property type="project" value="TreeGrafter"/>
</dbReference>
<evidence type="ECO:0000313" key="11">
    <source>
        <dbReference type="EMBL" id="CAH0773317.1"/>
    </source>
</evidence>
<evidence type="ECO:0000256" key="1">
    <source>
        <dbReference type="ARBA" id="ARBA00004141"/>
    </source>
</evidence>
<keyword evidence="4 10" id="KW-0812">Transmembrane</keyword>
<feature type="transmembrane region" description="Helical" evidence="10">
    <location>
        <begin position="55"/>
        <end position="76"/>
    </location>
</feature>
<accession>A0A9P0CCL8</accession>
<feature type="transmembrane region" description="Helical" evidence="10">
    <location>
        <begin position="263"/>
        <end position="285"/>
    </location>
</feature>
<evidence type="ECO:0000256" key="9">
    <source>
        <dbReference type="ARBA" id="ARBA00023160"/>
    </source>
</evidence>
<dbReference type="GO" id="GO:0042761">
    <property type="term" value="P:very long-chain fatty acid biosynthetic process"/>
    <property type="evidence" value="ECO:0007669"/>
    <property type="project" value="TreeGrafter"/>
</dbReference>
<dbReference type="GO" id="GO:0030148">
    <property type="term" value="P:sphingolipid biosynthetic process"/>
    <property type="evidence" value="ECO:0007669"/>
    <property type="project" value="TreeGrafter"/>
</dbReference>
<dbReference type="GO" id="GO:0005789">
    <property type="term" value="C:endoplasmic reticulum membrane"/>
    <property type="evidence" value="ECO:0007669"/>
    <property type="project" value="TreeGrafter"/>
</dbReference>
<dbReference type="EC" id="2.3.1.199" evidence="10"/>
<evidence type="ECO:0000256" key="7">
    <source>
        <dbReference type="ARBA" id="ARBA00023098"/>
    </source>
</evidence>
<evidence type="ECO:0000256" key="8">
    <source>
        <dbReference type="ARBA" id="ARBA00023136"/>
    </source>
</evidence>
<keyword evidence="9 10" id="KW-0275">Fatty acid biosynthesis</keyword>
<organism evidence="11 12">
    <name type="scientific">Bemisia tabaci</name>
    <name type="common">Sweetpotato whitefly</name>
    <name type="synonym">Aleurodes tabaci</name>
    <dbReference type="NCBI Taxonomy" id="7038"/>
    <lineage>
        <taxon>Eukaryota</taxon>
        <taxon>Metazoa</taxon>
        <taxon>Ecdysozoa</taxon>
        <taxon>Arthropoda</taxon>
        <taxon>Hexapoda</taxon>
        <taxon>Insecta</taxon>
        <taxon>Pterygota</taxon>
        <taxon>Neoptera</taxon>
        <taxon>Paraneoptera</taxon>
        <taxon>Hemiptera</taxon>
        <taxon>Sternorrhyncha</taxon>
        <taxon>Aleyrodoidea</taxon>
        <taxon>Aleyrodidae</taxon>
        <taxon>Aleyrodinae</taxon>
        <taxon>Bemisia</taxon>
    </lineage>
</organism>
<evidence type="ECO:0000256" key="4">
    <source>
        <dbReference type="ARBA" id="ARBA00022692"/>
    </source>
</evidence>
<dbReference type="PANTHER" id="PTHR11157">
    <property type="entry name" value="FATTY ACID ACYL TRANSFERASE-RELATED"/>
    <property type="match status" value="1"/>
</dbReference>
<proteinExistence type="inferred from homology"/>
<keyword evidence="8 10" id="KW-0472">Membrane</keyword>
<keyword evidence="12" id="KW-1185">Reference proteome</keyword>
<reference evidence="11" key="1">
    <citation type="submission" date="2021-12" db="EMBL/GenBank/DDBJ databases">
        <authorList>
            <person name="King R."/>
        </authorList>
    </citation>
    <scope>NUCLEOTIDE SEQUENCE</scope>
</reference>
<protein>
    <recommendedName>
        <fullName evidence="10">Elongation of very long chain fatty acids protein</fullName>
        <ecNumber evidence="10">2.3.1.199</ecNumber>
    </recommendedName>
    <alternativeName>
        <fullName evidence="10">Very-long-chain 3-oxoacyl-CoA synthase</fullName>
    </alternativeName>
</protein>
<name>A0A9P0CCL8_BEMTA</name>
<evidence type="ECO:0000256" key="6">
    <source>
        <dbReference type="ARBA" id="ARBA00022989"/>
    </source>
</evidence>
<keyword evidence="3 10" id="KW-0808">Transferase</keyword>
<gene>
    <name evidence="11" type="ORF">BEMITA_LOCUS9823</name>
</gene>
<evidence type="ECO:0000256" key="2">
    <source>
        <dbReference type="ARBA" id="ARBA00022516"/>
    </source>
</evidence>
<keyword evidence="2 10" id="KW-0444">Lipid biosynthesis</keyword>
<evidence type="ECO:0000313" key="12">
    <source>
        <dbReference type="Proteomes" id="UP001152759"/>
    </source>
</evidence>
<feature type="transmembrane region" description="Helical" evidence="10">
    <location>
        <begin position="172"/>
        <end position="193"/>
    </location>
</feature>
<feature type="transmembrane region" description="Helical" evidence="10">
    <location>
        <begin position="239"/>
        <end position="257"/>
    </location>
</feature>
<feature type="transmembrane region" description="Helical" evidence="10">
    <location>
        <begin position="199"/>
        <end position="219"/>
    </location>
</feature>
<feature type="transmembrane region" description="Helical" evidence="10">
    <location>
        <begin position="147"/>
        <end position="165"/>
    </location>
</feature>
<keyword evidence="5 10" id="KW-0276">Fatty acid metabolism</keyword>
<evidence type="ECO:0000256" key="5">
    <source>
        <dbReference type="ARBA" id="ARBA00022832"/>
    </source>
</evidence>
<evidence type="ECO:0000256" key="10">
    <source>
        <dbReference type="RuleBase" id="RU361115"/>
    </source>
</evidence>
<dbReference type="EMBL" id="OU963867">
    <property type="protein sequence ID" value="CAH0773317.1"/>
    <property type="molecule type" value="Genomic_DNA"/>
</dbReference>
<keyword evidence="7 10" id="KW-0443">Lipid metabolism</keyword>
<dbReference type="Pfam" id="PF01151">
    <property type="entry name" value="ELO"/>
    <property type="match status" value="1"/>
</dbReference>
<comment type="catalytic activity">
    <reaction evidence="10">
        <text>a very-long-chain acyl-CoA + malonyl-CoA + H(+) = a very-long-chain 3-oxoacyl-CoA + CO2 + CoA</text>
        <dbReference type="Rhea" id="RHEA:32727"/>
        <dbReference type="ChEBI" id="CHEBI:15378"/>
        <dbReference type="ChEBI" id="CHEBI:16526"/>
        <dbReference type="ChEBI" id="CHEBI:57287"/>
        <dbReference type="ChEBI" id="CHEBI:57384"/>
        <dbReference type="ChEBI" id="CHEBI:90725"/>
        <dbReference type="ChEBI" id="CHEBI:90736"/>
        <dbReference type="EC" id="2.3.1.199"/>
    </reaction>
</comment>
<evidence type="ECO:0000256" key="3">
    <source>
        <dbReference type="ARBA" id="ARBA00022679"/>
    </source>
</evidence>
<dbReference type="PANTHER" id="PTHR11157:SF103">
    <property type="entry name" value="ELONGATION OF VERY LONG CHAIN FATTY ACIDS PROTEIN"/>
    <property type="match status" value="1"/>
</dbReference>
<dbReference type="InterPro" id="IPR002076">
    <property type="entry name" value="ELO_fam"/>
</dbReference>
<keyword evidence="6 10" id="KW-1133">Transmembrane helix</keyword>
<feature type="transmembrane region" description="Helical" evidence="10">
    <location>
        <begin position="96"/>
        <end position="114"/>
    </location>
</feature>
<dbReference type="GO" id="GO:0009922">
    <property type="term" value="F:fatty acid elongase activity"/>
    <property type="evidence" value="ECO:0007669"/>
    <property type="project" value="UniProtKB-EC"/>
</dbReference>